<evidence type="ECO:0000313" key="4">
    <source>
        <dbReference type="Proteomes" id="UP000078354"/>
    </source>
</evidence>
<proteinExistence type="predicted"/>
<reference evidence="3 4" key="1">
    <citation type="journal article" date="2018" name="Syst. Appl. Microbiol.">
        <title>Pseudomonas silesiensis sp. nov. strain A3T isolated from a biological pesticide sewage treatment plant and analysis of the complete genome sequence.</title>
        <authorList>
            <person name="Kaminski M.A."/>
            <person name="Furmanczyk E.M."/>
            <person name="Sobczak A."/>
            <person name="Dziembowski A."/>
            <person name="Lipinski L."/>
        </authorList>
    </citation>
    <scope>NUCLEOTIDE SEQUENCE [LARGE SCALE GENOMIC DNA]</scope>
    <source>
        <strain evidence="3 4">A3</strain>
    </source>
</reference>
<dbReference type="Pfam" id="PF01266">
    <property type="entry name" value="DAO"/>
    <property type="match status" value="1"/>
</dbReference>
<dbReference type="GO" id="GO:0005737">
    <property type="term" value="C:cytoplasm"/>
    <property type="evidence" value="ECO:0007669"/>
    <property type="project" value="TreeGrafter"/>
</dbReference>
<feature type="domain" description="FAD dependent oxidoreductase" evidence="2">
    <location>
        <begin position="36"/>
        <end position="395"/>
    </location>
</feature>
<evidence type="ECO:0000313" key="3">
    <source>
        <dbReference type="EMBL" id="ANJ55502.1"/>
    </source>
</evidence>
<protein>
    <submittedName>
        <fullName evidence="3">Oxidoreductase</fullName>
    </submittedName>
</protein>
<dbReference type="STRING" id="1853130.PMA3_10250"/>
<evidence type="ECO:0000256" key="1">
    <source>
        <dbReference type="ARBA" id="ARBA00023002"/>
    </source>
</evidence>
<dbReference type="Gene3D" id="3.30.9.10">
    <property type="entry name" value="D-Amino Acid Oxidase, subunit A, domain 2"/>
    <property type="match status" value="1"/>
</dbReference>
<keyword evidence="4" id="KW-1185">Reference proteome</keyword>
<dbReference type="InterPro" id="IPR036188">
    <property type="entry name" value="FAD/NAD-bd_sf"/>
</dbReference>
<name>A0A191YRK3_9PSED</name>
<dbReference type="Gene3D" id="3.50.50.60">
    <property type="entry name" value="FAD/NAD(P)-binding domain"/>
    <property type="match status" value="1"/>
</dbReference>
<dbReference type="PANTHER" id="PTHR13847:SF281">
    <property type="entry name" value="FAD DEPENDENT OXIDOREDUCTASE DOMAIN-CONTAINING PROTEIN"/>
    <property type="match status" value="1"/>
</dbReference>
<dbReference type="RefSeq" id="WP_064677033.1">
    <property type="nucleotide sequence ID" value="NZ_CP014870.1"/>
</dbReference>
<gene>
    <name evidence="3" type="ORF">PMA3_10250</name>
</gene>
<dbReference type="OrthoDB" id="311718at2"/>
<dbReference type="Proteomes" id="UP000078354">
    <property type="component" value="Chromosome"/>
</dbReference>
<dbReference type="GO" id="GO:0016491">
    <property type="term" value="F:oxidoreductase activity"/>
    <property type="evidence" value="ECO:0007669"/>
    <property type="project" value="UniProtKB-KW"/>
</dbReference>
<accession>A0A191YRK3</accession>
<dbReference type="SUPFAM" id="SSF51905">
    <property type="entry name" value="FAD/NAD(P)-binding domain"/>
    <property type="match status" value="1"/>
</dbReference>
<sequence>MYVATKFPKNSSRSAWVEMLPPRKPGLSLNGAVIADVAIIGAGFAGLSAARRLSQLDPTLRVAVLEAGVVGEGATGRNSGFIIDLPHEVSSEDFGDTSTERARRDITLYRTAISLATDMAKEYGWGREIIDPCGRFSVAISQKGDSHIVNYARQLQGLGESHQLLDAKGIYDVTGSRIYTSGLYMPGTVMVQPAAYIRAVADSLRSPVTLYENSPVQSFEKQSGNWLLKTANGSVTAKRVILANNGHAQSFGLFRGKMLHVFTYASMTESFDPNRLSGKRDWAATPALPMGTTVRRVSGVDGDRILIRSRYSYHAGLEINEGHVRSAGRVHDSKFADRFPDLAGVKMQYRWGGPMALTWNSVPIFGEIEQGLFAACACNGLGASKSTAAGIAAAEAALGVKSQLVEIFSNYDSPKNLPPQPFLSIGAKADLKLREWRAGRE</sequence>
<keyword evidence="1" id="KW-0560">Oxidoreductase</keyword>
<dbReference type="PANTHER" id="PTHR13847">
    <property type="entry name" value="SARCOSINE DEHYDROGENASE-RELATED"/>
    <property type="match status" value="1"/>
</dbReference>
<dbReference type="EMBL" id="CP014870">
    <property type="protein sequence ID" value="ANJ55502.1"/>
    <property type="molecule type" value="Genomic_DNA"/>
</dbReference>
<dbReference type="InterPro" id="IPR006076">
    <property type="entry name" value="FAD-dep_OxRdtase"/>
</dbReference>
<evidence type="ECO:0000259" key="2">
    <source>
        <dbReference type="Pfam" id="PF01266"/>
    </source>
</evidence>
<organism evidence="3 4">
    <name type="scientific">Pseudomonas silesiensis</name>
    <dbReference type="NCBI Taxonomy" id="1853130"/>
    <lineage>
        <taxon>Bacteria</taxon>
        <taxon>Pseudomonadati</taxon>
        <taxon>Pseudomonadota</taxon>
        <taxon>Gammaproteobacteria</taxon>
        <taxon>Pseudomonadales</taxon>
        <taxon>Pseudomonadaceae</taxon>
        <taxon>Pseudomonas</taxon>
    </lineage>
</organism>
<dbReference type="KEGG" id="psil:PMA3_10250"/>
<dbReference type="AlphaFoldDB" id="A0A191YRK3"/>